<keyword evidence="8" id="KW-1185">Reference proteome</keyword>
<reference evidence="7" key="1">
    <citation type="submission" date="2021-06" db="EMBL/GenBank/DDBJ databases">
        <title>Parelaphostrongylus tenuis whole genome reference sequence.</title>
        <authorList>
            <person name="Garwood T.J."/>
            <person name="Larsen P.A."/>
            <person name="Fountain-Jones N.M."/>
            <person name="Garbe J.R."/>
            <person name="Macchietto M.G."/>
            <person name="Kania S.A."/>
            <person name="Gerhold R.W."/>
            <person name="Richards J.E."/>
            <person name="Wolf T.M."/>
        </authorList>
    </citation>
    <scope>NUCLEOTIDE SEQUENCE</scope>
    <source>
        <strain evidence="7">MNPRO001-30</strain>
        <tissue evidence="7">Meninges</tissue>
    </source>
</reference>
<dbReference type="Pfam" id="PF04189">
    <property type="entry name" value="Gcd10p"/>
    <property type="match status" value="1"/>
</dbReference>
<name>A0AAD5QNV3_PARTN</name>
<comment type="similarity">
    <text evidence="2">Belongs to the TRM6/GCD10 family.</text>
</comment>
<protein>
    <recommendedName>
        <fullName evidence="3">tRNA (adenine(58)-N(1))-methyltransferase non-catalytic subunit TRM6</fullName>
    </recommendedName>
    <alternativeName>
        <fullName evidence="6">tRNA(m1A58)-methyltransferase subunit TRM6</fullName>
    </alternativeName>
</protein>
<keyword evidence="4" id="KW-0819">tRNA processing</keyword>
<evidence type="ECO:0000256" key="3">
    <source>
        <dbReference type="ARBA" id="ARBA00021704"/>
    </source>
</evidence>
<dbReference type="GO" id="GO:0005634">
    <property type="term" value="C:nucleus"/>
    <property type="evidence" value="ECO:0007669"/>
    <property type="project" value="UniProtKB-SubCell"/>
</dbReference>
<sequence length="427" mass="47373">MNERVSSHCSTINKGDYVVVQKVGGEHIRVIRLTSKQKVLIEKLKFDADSVFGQPYGLFEVSSGKAMPVCASQIVQEEGVGDIELRDVSGNGSADSESAMPVKWEELLHPAQELQRLSQEDVLNLKDQGITASELVSKLVEGSKSFNTRTEYSKNKYIRRKTKKHSDRVLILKPTIRLLASSYYMKDCARVSNLRVDQLGMILQLAGVHHGKNVLVFDQVLGMVSAAVIDRLGGEGSCIHLHRGIIAQSIPCVHSMDFNEKIFSTFLPVRIASVLENATHVDEQKNECVSVDKDELVVDEEPETMEDSSASRKADRLAREARGLALLEVGVDALIIATRSVDPISVLETVFQKLRPCGSIVVYGSHVEPILDSHRWLMEHSCINVRLSDQLFRMQQVLPDRTHPLMAQYIVGGQLLSGIKVIPTTLP</sequence>
<gene>
    <name evidence="7" type="ORF">KIN20_010092</name>
</gene>
<keyword evidence="5" id="KW-0539">Nucleus</keyword>
<comment type="subcellular location">
    <subcellularLocation>
        <location evidence="1">Nucleus</location>
    </subcellularLocation>
</comment>
<accession>A0AAD5QNV3</accession>
<comment type="caution">
    <text evidence="7">The sequence shown here is derived from an EMBL/GenBank/DDBJ whole genome shotgun (WGS) entry which is preliminary data.</text>
</comment>
<proteinExistence type="inferred from homology"/>
<evidence type="ECO:0000256" key="6">
    <source>
        <dbReference type="ARBA" id="ARBA00032319"/>
    </source>
</evidence>
<evidence type="ECO:0000256" key="5">
    <source>
        <dbReference type="ARBA" id="ARBA00023242"/>
    </source>
</evidence>
<organism evidence="7 8">
    <name type="scientific">Parelaphostrongylus tenuis</name>
    <name type="common">Meningeal worm</name>
    <dbReference type="NCBI Taxonomy" id="148309"/>
    <lineage>
        <taxon>Eukaryota</taxon>
        <taxon>Metazoa</taxon>
        <taxon>Ecdysozoa</taxon>
        <taxon>Nematoda</taxon>
        <taxon>Chromadorea</taxon>
        <taxon>Rhabditida</taxon>
        <taxon>Rhabditina</taxon>
        <taxon>Rhabditomorpha</taxon>
        <taxon>Strongyloidea</taxon>
        <taxon>Metastrongylidae</taxon>
        <taxon>Parelaphostrongylus</taxon>
    </lineage>
</organism>
<dbReference type="GO" id="GO:0030488">
    <property type="term" value="P:tRNA methylation"/>
    <property type="evidence" value="ECO:0007669"/>
    <property type="project" value="InterPro"/>
</dbReference>
<evidence type="ECO:0000313" key="7">
    <source>
        <dbReference type="EMBL" id="KAJ1353456.1"/>
    </source>
</evidence>
<evidence type="ECO:0000313" key="8">
    <source>
        <dbReference type="Proteomes" id="UP001196413"/>
    </source>
</evidence>
<dbReference type="Proteomes" id="UP001196413">
    <property type="component" value="Unassembled WGS sequence"/>
</dbReference>
<evidence type="ECO:0000256" key="2">
    <source>
        <dbReference type="ARBA" id="ARBA00008320"/>
    </source>
</evidence>
<dbReference type="PANTHER" id="PTHR12945:SF0">
    <property type="entry name" value="TRNA (ADENINE(58)-N(1))-METHYLTRANSFERASE NON-CATALYTIC SUBUNIT TRM6"/>
    <property type="match status" value="1"/>
</dbReference>
<dbReference type="GO" id="GO:0031515">
    <property type="term" value="C:tRNA (m1A) methyltransferase complex"/>
    <property type="evidence" value="ECO:0007669"/>
    <property type="project" value="InterPro"/>
</dbReference>
<dbReference type="EMBL" id="JAHQIW010001715">
    <property type="protein sequence ID" value="KAJ1353456.1"/>
    <property type="molecule type" value="Genomic_DNA"/>
</dbReference>
<dbReference type="PANTHER" id="PTHR12945">
    <property type="entry name" value="TRANSLATION INITIATION FACTOR EIF3-RELATED"/>
    <property type="match status" value="1"/>
</dbReference>
<dbReference type="AlphaFoldDB" id="A0AAD5QNV3"/>
<dbReference type="InterPro" id="IPR017423">
    <property type="entry name" value="TRM6"/>
</dbReference>
<evidence type="ECO:0000256" key="4">
    <source>
        <dbReference type="ARBA" id="ARBA00022694"/>
    </source>
</evidence>
<evidence type="ECO:0000256" key="1">
    <source>
        <dbReference type="ARBA" id="ARBA00004123"/>
    </source>
</evidence>